<comment type="caution">
    <text evidence="1">The sequence shown here is derived from an EMBL/GenBank/DDBJ whole genome shotgun (WGS) entry which is preliminary data.</text>
</comment>
<name>A0A4S2H9D4_9PROT</name>
<dbReference type="AlphaFoldDB" id="A0A4S2H9D4"/>
<dbReference type="Proteomes" id="UP000305451">
    <property type="component" value="Unassembled WGS sequence"/>
</dbReference>
<dbReference type="Gene3D" id="3.30.160.150">
    <property type="entry name" value="Lipoprotein like domain"/>
    <property type="match status" value="1"/>
</dbReference>
<proteinExistence type="predicted"/>
<keyword evidence="2" id="KW-1185">Reference proteome</keyword>
<dbReference type="GO" id="GO:0019867">
    <property type="term" value="C:outer membrane"/>
    <property type="evidence" value="ECO:0007669"/>
    <property type="project" value="InterPro"/>
</dbReference>
<protein>
    <recommendedName>
        <fullName evidence="3">LPS-assembly lipoprotein LptE</fullName>
    </recommendedName>
</protein>
<dbReference type="GO" id="GO:0043165">
    <property type="term" value="P:Gram-negative-bacterium-type cell outer membrane assembly"/>
    <property type="evidence" value="ECO:0007669"/>
    <property type="project" value="InterPro"/>
</dbReference>
<gene>
    <name evidence="1" type="ORF">E5162_12625</name>
</gene>
<sequence length="169" mass="18015">MTMSASLLVRWRRFALALTLPALLGGCGFQPLYGTPGYSQIAGVEIDTGSSRLDYLVADALEEEFGAGRSPYRLTVNSSSRESAVGVAANAAVTRYELSVSVRYSLERNGQVIVTDSAREILYFPAPSNPYGLIAARRTAEEQAAAALARRVSRAVALALREEAGEPGS</sequence>
<dbReference type="Pfam" id="PF04390">
    <property type="entry name" value="LptE"/>
    <property type="match status" value="1"/>
</dbReference>
<evidence type="ECO:0000313" key="2">
    <source>
        <dbReference type="Proteomes" id="UP000305451"/>
    </source>
</evidence>
<evidence type="ECO:0008006" key="3">
    <source>
        <dbReference type="Google" id="ProtNLM"/>
    </source>
</evidence>
<evidence type="ECO:0000313" key="1">
    <source>
        <dbReference type="EMBL" id="TGY92475.1"/>
    </source>
</evidence>
<organism evidence="1 2">
    <name type="scientific">Marinicauda pacifica</name>
    <dbReference type="NCBI Taxonomy" id="1133559"/>
    <lineage>
        <taxon>Bacteria</taxon>
        <taxon>Pseudomonadati</taxon>
        <taxon>Pseudomonadota</taxon>
        <taxon>Alphaproteobacteria</taxon>
        <taxon>Maricaulales</taxon>
        <taxon>Maricaulaceae</taxon>
        <taxon>Marinicauda</taxon>
    </lineage>
</organism>
<dbReference type="EMBL" id="SRXV01000003">
    <property type="protein sequence ID" value="TGY92475.1"/>
    <property type="molecule type" value="Genomic_DNA"/>
</dbReference>
<accession>A0A4S2H9D4</accession>
<dbReference type="InterPro" id="IPR007485">
    <property type="entry name" value="LPS_assembly_LptE"/>
</dbReference>
<dbReference type="OrthoDB" id="7632395at2"/>
<reference evidence="1 2" key="1">
    <citation type="journal article" date="2013" name="Int. J. Syst. Evol. Microbiol.">
        <title>Marinicauda pacifica gen. nov., sp. nov., a prosthecate alphaproteobacterium of the family Hyphomonadaceae isolated from deep seawater.</title>
        <authorList>
            <person name="Zhang X.Y."/>
            <person name="Li G.W."/>
            <person name="Wang C.S."/>
            <person name="Zhang Y.J."/>
            <person name="Xu X.W."/>
            <person name="Li H."/>
            <person name="Liu A."/>
            <person name="Liu C."/>
            <person name="Xie B.B."/>
            <person name="Qin Q.L."/>
            <person name="Xu Z."/>
            <person name="Chen X.L."/>
            <person name="Zhou B.C."/>
            <person name="Zhang Y.Z."/>
        </authorList>
    </citation>
    <scope>NUCLEOTIDE SEQUENCE [LARGE SCALE GENOMIC DNA]</scope>
    <source>
        <strain evidence="1 2">P-1 km-3</strain>
    </source>
</reference>